<evidence type="ECO:0000256" key="1">
    <source>
        <dbReference type="SAM" id="Phobius"/>
    </source>
</evidence>
<sequence length="126" mass="13869">MAGTLVLESIVILLVLTVITRVHDGEDATTFNIVYVTVVGLAMLVAAFLQKKPWAGVLNIVLQVFAIAGFIVHPSMGAMGILFALVWWYIYHLRRNLVERMRRGLLPSQHLDADGNPRSATTPASE</sequence>
<name>A0A418Q761_9CORY</name>
<keyword evidence="3" id="KW-1185">Reference proteome</keyword>
<keyword evidence="1" id="KW-0472">Membrane</keyword>
<dbReference type="Proteomes" id="UP000285278">
    <property type="component" value="Unassembled WGS sequence"/>
</dbReference>
<dbReference type="OrthoDB" id="4773077at2"/>
<evidence type="ECO:0000313" key="2">
    <source>
        <dbReference type="EMBL" id="RIX34685.1"/>
    </source>
</evidence>
<keyword evidence="1" id="KW-1133">Transmembrane helix</keyword>
<feature type="transmembrane region" description="Helical" evidence="1">
    <location>
        <begin position="30"/>
        <end position="49"/>
    </location>
</feature>
<reference evidence="2 3" key="1">
    <citation type="submission" date="2018-09" db="EMBL/GenBank/DDBJ databases">
        <title>Optimization and identification of Corynebacterium falsenii FN1-14 from fish paste.</title>
        <authorList>
            <person name="Daroonpunt R."/>
            <person name="Tanasupawat S."/>
        </authorList>
    </citation>
    <scope>NUCLEOTIDE SEQUENCE [LARGE SCALE GENOMIC DNA]</scope>
    <source>
        <strain evidence="2 3">FN1-14</strain>
    </source>
</reference>
<evidence type="ECO:0000313" key="3">
    <source>
        <dbReference type="Proteomes" id="UP000285278"/>
    </source>
</evidence>
<organism evidence="2 3">
    <name type="scientific">Corynebacterium falsenii</name>
    <dbReference type="NCBI Taxonomy" id="108486"/>
    <lineage>
        <taxon>Bacteria</taxon>
        <taxon>Bacillati</taxon>
        <taxon>Actinomycetota</taxon>
        <taxon>Actinomycetes</taxon>
        <taxon>Mycobacteriales</taxon>
        <taxon>Corynebacteriaceae</taxon>
        <taxon>Corynebacterium</taxon>
    </lineage>
</organism>
<dbReference type="EMBL" id="QXJK01000006">
    <property type="protein sequence ID" value="RIX34685.1"/>
    <property type="molecule type" value="Genomic_DNA"/>
</dbReference>
<feature type="transmembrane region" description="Helical" evidence="1">
    <location>
        <begin position="61"/>
        <end position="91"/>
    </location>
</feature>
<gene>
    <name evidence="2" type="ORF">D3M95_07035</name>
</gene>
<keyword evidence="1" id="KW-0812">Transmembrane</keyword>
<feature type="transmembrane region" description="Helical" evidence="1">
    <location>
        <begin position="6"/>
        <end position="23"/>
    </location>
</feature>
<comment type="caution">
    <text evidence="2">The sequence shown here is derived from an EMBL/GenBank/DDBJ whole genome shotgun (WGS) entry which is preliminary data.</text>
</comment>
<dbReference type="AlphaFoldDB" id="A0A418Q761"/>
<proteinExistence type="predicted"/>
<dbReference type="STRING" id="1451189.CFAL_03260"/>
<protein>
    <submittedName>
        <fullName evidence="2">DUF4233 domain-containing protein</fullName>
    </submittedName>
</protein>
<accession>A0A418Q761</accession>
<dbReference type="Pfam" id="PF14017">
    <property type="entry name" value="DUF4233"/>
    <property type="match status" value="1"/>
</dbReference>
<dbReference type="InterPro" id="IPR025327">
    <property type="entry name" value="DUF4233"/>
</dbReference>